<accession>A0ABC9X7C3</accession>
<comment type="caution">
    <text evidence="1">The sequence shown here is derived from an EMBL/GenBank/DDBJ whole genome shotgun (WGS) entry which is preliminary data.</text>
</comment>
<proteinExistence type="predicted"/>
<protein>
    <submittedName>
        <fullName evidence="1">Mitochondrial enolase superfamily member 1</fullName>
    </submittedName>
</protein>
<dbReference type="PANTHER" id="PTHR33395">
    <property type="entry name" value="TRANSCRIPTASE, PUTATIVE-RELATED-RELATED"/>
    <property type="match status" value="1"/>
</dbReference>
<evidence type="ECO:0000313" key="2">
    <source>
        <dbReference type="Proteomes" id="UP001623348"/>
    </source>
</evidence>
<evidence type="ECO:0000313" key="1">
    <source>
        <dbReference type="EMBL" id="GAB0192642.1"/>
    </source>
</evidence>
<name>A0ABC9X7C3_GRUJA</name>
<sequence>MEDMRGNKEGFYKYVSSKRKTRENLDSLLNGTGDLVTNNMEETKVLNAFFASVLTGESSLRESQTCETRGEVWSQKDSASVGEDQAGEHLNKSYKAIGPDEMYPQVLTVLANVIVRPL</sequence>
<dbReference type="PANTHER" id="PTHR33395:SF22">
    <property type="entry name" value="REVERSE TRANSCRIPTASE DOMAIN-CONTAINING PROTEIN"/>
    <property type="match status" value="1"/>
</dbReference>
<reference evidence="1 2" key="1">
    <citation type="submission" date="2024-06" db="EMBL/GenBank/DDBJ databases">
        <title>The draft genome of Grus japonensis, version 3.</title>
        <authorList>
            <person name="Nabeshima K."/>
            <person name="Suzuki S."/>
            <person name="Onuma M."/>
        </authorList>
    </citation>
    <scope>NUCLEOTIDE SEQUENCE [LARGE SCALE GENOMIC DNA]</scope>
    <source>
        <strain evidence="1 2">451A</strain>
    </source>
</reference>
<organism evidence="1 2">
    <name type="scientific">Grus japonensis</name>
    <name type="common">Japanese crane</name>
    <name type="synonym">Red-crowned crane</name>
    <dbReference type="NCBI Taxonomy" id="30415"/>
    <lineage>
        <taxon>Eukaryota</taxon>
        <taxon>Metazoa</taxon>
        <taxon>Chordata</taxon>
        <taxon>Craniata</taxon>
        <taxon>Vertebrata</taxon>
        <taxon>Euteleostomi</taxon>
        <taxon>Archelosauria</taxon>
        <taxon>Archosauria</taxon>
        <taxon>Dinosauria</taxon>
        <taxon>Saurischia</taxon>
        <taxon>Theropoda</taxon>
        <taxon>Coelurosauria</taxon>
        <taxon>Aves</taxon>
        <taxon>Neognathae</taxon>
        <taxon>Neoaves</taxon>
        <taxon>Gruiformes</taxon>
        <taxon>Gruidae</taxon>
        <taxon>Grus</taxon>
    </lineage>
</organism>
<gene>
    <name evidence="1" type="ORF">GRJ2_001729500</name>
</gene>
<dbReference type="AlphaFoldDB" id="A0ABC9X7C3"/>
<keyword evidence="2" id="KW-1185">Reference proteome</keyword>
<dbReference type="Proteomes" id="UP001623348">
    <property type="component" value="Unassembled WGS sequence"/>
</dbReference>
<dbReference type="EMBL" id="BAAFJT010000008">
    <property type="protein sequence ID" value="GAB0192642.1"/>
    <property type="molecule type" value="Genomic_DNA"/>
</dbReference>